<dbReference type="Gene3D" id="3.40.50.300">
    <property type="entry name" value="P-loop containing nucleotide triphosphate hydrolases"/>
    <property type="match status" value="1"/>
</dbReference>
<dbReference type="Pfam" id="PF04548">
    <property type="entry name" value="AIG1"/>
    <property type="match status" value="1"/>
</dbReference>
<dbReference type="GO" id="GO:0005525">
    <property type="term" value="F:GTP binding"/>
    <property type="evidence" value="ECO:0007669"/>
    <property type="project" value="UniProtKB-KW"/>
</dbReference>
<keyword evidence="3" id="KW-0342">GTP-binding</keyword>
<dbReference type="GeneTree" id="ENSGT01010000228294"/>
<dbReference type="InterPro" id="IPR045058">
    <property type="entry name" value="GIMA/IAN/Toc"/>
</dbReference>
<evidence type="ECO:0000256" key="2">
    <source>
        <dbReference type="ARBA" id="ARBA00022741"/>
    </source>
</evidence>
<keyword evidence="6" id="KW-1185">Reference proteome</keyword>
<dbReference type="PANTHER" id="PTHR10903">
    <property type="entry name" value="GTPASE, IMAP FAMILY MEMBER-RELATED"/>
    <property type="match status" value="1"/>
</dbReference>
<feature type="domain" description="AIG1-type G" evidence="4">
    <location>
        <begin position="2"/>
        <end position="60"/>
    </location>
</feature>
<proteinExistence type="inferred from homology"/>
<accession>A0A3B4VK67</accession>
<protein>
    <recommendedName>
        <fullName evidence="4">AIG1-type G domain-containing protein</fullName>
    </recommendedName>
</protein>
<name>A0A3B4VK67_SERDU</name>
<evidence type="ECO:0000256" key="3">
    <source>
        <dbReference type="ARBA" id="ARBA00023134"/>
    </source>
</evidence>
<sequence>MRIVLVGGRRTGKSSCGNTILSRECFDTDSQTTSCTEKRGKISSKMVTVLDTPGCFSVTSDLFMAPSSCAILLVVNMSSSFKDTHREDLEKQLESSEKTISFFDIPA</sequence>
<dbReference type="OMA" id="WCKRGRT"/>
<evidence type="ECO:0000259" key="4">
    <source>
        <dbReference type="Pfam" id="PF04548"/>
    </source>
</evidence>
<dbReference type="PANTHER" id="PTHR10903:SF107">
    <property type="entry name" value="GTPASE IMAP FAMILY MEMBER 4-LIKE-RELATED"/>
    <property type="match status" value="1"/>
</dbReference>
<comment type="similarity">
    <text evidence="1">Belongs to the TRAFAC class TrmE-Era-EngA-EngB-Septin-like GTPase superfamily. AIG1/Toc34/Toc159-like paraseptin GTPase family. IAN subfamily.</text>
</comment>
<evidence type="ECO:0000313" key="5">
    <source>
        <dbReference type="Ensembl" id="ENSSDUP00000030969.1"/>
    </source>
</evidence>
<dbReference type="Proteomes" id="UP000261420">
    <property type="component" value="Unplaced"/>
</dbReference>
<dbReference type="InterPro" id="IPR006703">
    <property type="entry name" value="G_AIG1"/>
</dbReference>
<organism evidence="5 6">
    <name type="scientific">Seriola dumerili</name>
    <name type="common">Greater amberjack</name>
    <name type="synonym">Caranx dumerili</name>
    <dbReference type="NCBI Taxonomy" id="41447"/>
    <lineage>
        <taxon>Eukaryota</taxon>
        <taxon>Metazoa</taxon>
        <taxon>Chordata</taxon>
        <taxon>Craniata</taxon>
        <taxon>Vertebrata</taxon>
        <taxon>Euteleostomi</taxon>
        <taxon>Actinopterygii</taxon>
        <taxon>Neopterygii</taxon>
        <taxon>Teleostei</taxon>
        <taxon>Neoteleostei</taxon>
        <taxon>Acanthomorphata</taxon>
        <taxon>Carangaria</taxon>
        <taxon>Carangiformes</taxon>
        <taxon>Carangidae</taxon>
        <taxon>Seriola</taxon>
    </lineage>
</organism>
<reference evidence="5" key="2">
    <citation type="submission" date="2025-09" db="UniProtKB">
        <authorList>
            <consortium name="Ensembl"/>
        </authorList>
    </citation>
    <scope>IDENTIFICATION</scope>
</reference>
<reference evidence="5" key="1">
    <citation type="submission" date="2025-08" db="UniProtKB">
        <authorList>
            <consortium name="Ensembl"/>
        </authorList>
    </citation>
    <scope>IDENTIFICATION</scope>
</reference>
<dbReference type="InterPro" id="IPR027417">
    <property type="entry name" value="P-loop_NTPase"/>
</dbReference>
<dbReference type="Ensembl" id="ENSSDUT00000031505.1">
    <property type="protein sequence ID" value="ENSSDUP00000030969.1"/>
    <property type="gene ID" value="ENSSDUG00000022294.1"/>
</dbReference>
<evidence type="ECO:0000256" key="1">
    <source>
        <dbReference type="ARBA" id="ARBA00008535"/>
    </source>
</evidence>
<dbReference type="SUPFAM" id="SSF52540">
    <property type="entry name" value="P-loop containing nucleoside triphosphate hydrolases"/>
    <property type="match status" value="1"/>
</dbReference>
<evidence type="ECO:0000313" key="6">
    <source>
        <dbReference type="Proteomes" id="UP000261420"/>
    </source>
</evidence>
<keyword evidence="2" id="KW-0547">Nucleotide-binding</keyword>
<dbReference type="AlphaFoldDB" id="A0A3B4VK67"/>